<comment type="pathway">
    <text evidence="3">Phospholipid metabolism; phosphatidylethanolamine biosynthesis; phosphatidylethanolamine from ethanolamine: step 1/3.</text>
</comment>
<dbReference type="InterPro" id="IPR011009">
    <property type="entry name" value="Kinase-like_dom_sf"/>
</dbReference>
<evidence type="ECO:0000256" key="2">
    <source>
        <dbReference type="ARBA" id="ARBA00023264"/>
    </source>
</evidence>
<dbReference type="EMBL" id="VYZC01001945">
    <property type="protein sequence ID" value="NWT07354.1"/>
    <property type="molecule type" value="Genomic_DNA"/>
</dbReference>
<name>A0A7K5KPG0_9TYRA</name>
<sequence>MFAILAERALGPRLYGVFPQGRLEQYIPSRRLRTEDLRDPDVSGEIAVKMSRFHGMVMPFNKEPKWLFGTMEKYLKQISELSFTEKAQLEKFNLLKGYNLEEEMRSLRDLLESTPSPVVFCHNDVQEGEWIPVPAGSVLGHMEGSCCLWGGLCGRWGFLYPLGPFRVTSPKPVPSCPLLGRGWHRGVLVGRGLMAVPPPRFALASHFFWGLWSILQAKISTIQFGYLDYAQSRFQAYFQHKAQCS</sequence>
<dbReference type="GO" id="GO:0004103">
    <property type="term" value="F:choline kinase activity"/>
    <property type="evidence" value="ECO:0007669"/>
    <property type="project" value="TreeGrafter"/>
</dbReference>
<evidence type="ECO:0000256" key="3">
    <source>
        <dbReference type="ARBA" id="ARBA00037883"/>
    </source>
</evidence>
<dbReference type="AlphaFoldDB" id="A0A7K5KPG0"/>
<dbReference type="EC" id="2.7.1.82" evidence="5"/>
<keyword evidence="1" id="KW-0443">Lipid metabolism</keyword>
<keyword evidence="6" id="KW-0808">Transferase</keyword>
<keyword evidence="2" id="KW-1208">Phospholipid metabolism</keyword>
<dbReference type="Proteomes" id="UP000525714">
    <property type="component" value="Unassembled WGS sequence"/>
</dbReference>
<comment type="similarity">
    <text evidence="4">Belongs to the choline/ethanolamine kinase family.</text>
</comment>
<evidence type="ECO:0000256" key="5">
    <source>
        <dbReference type="ARBA" id="ARBA00038874"/>
    </source>
</evidence>
<keyword evidence="7" id="KW-1185">Reference proteome</keyword>
<feature type="non-terminal residue" evidence="6">
    <location>
        <position position="1"/>
    </location>
</feature>
<dbReference type="SUPFAM" id="SSF56112">
    <property type="entry name" value="Protein kinase-like (PK-like)"/>
    <property type="match status" value="2"/>
</dbReference>
<dbReference type="GO" id="GO:0005737">
    <property type="term" value="C:cytoplasm"/>
    <property type="evidence" value="ECO:0007669"/>
    <property type="project" value="TreeGrafter"/>
</dbReference>
<keyword evidence="1" id="KW-0444">Lipid biosynthesis</keyword>
<evidence type="ECO:0000256" key="4">
    <source>
        <dbReference type="ARBA" id="ARBA00038211"/>
    </source>
</evidence>
<feature type="non-terminal residue" evidence="6">
    <location>
        <position position="245"/>
    </location>
</feature>
<dbReference type="PANTHER" id="PTHR22603:SF35">
    <property type="entry name" value="CHOLINE_ETHANOLAMINE KINASE"/>
    <property type="match status" value="1"/>
</dbReference>
<accession>A0A7K5KPG0</accession>
<evidence type="ECO:0000256" key="1">
    <source>
        <dbReference type="ARBA" id="ARBA00023209"/>
    </source>
</evidence>
<dbReference type="Pfam" id="PF01633">
    <property type="entry name" value="Choline_kinase"/>
    <property type="match status" value="2"/>
</dbReference>
<proteinExistence type="inferred from homology"/>
<keyword evidence="6" id="KW-0418">Kinase</keyword>
<keyword evidence="1" id="KW-0594">Phospholipid biosynthesis</keyword>
<dbReference type="GO" id="GO:0004305">
    <property type="term" value="F:ethanolamine kinase activity"/>
    <property type="evidence" value="ECO:0007669"/>
    <property type="project" value="UniProtKB-EC"/>
</dbReference>
<dbReference type="Gene3D" id="3.90.1200.10">
    <property type="match status" value="2"/>
</dbReference>
<gene>
    <name evidence="6" type="primary">Chka_1</name>
    <name evidence="6" type="ORF">MIOMAC_R15698</name>
</gene>
<reference evidence="6 7" key="1">
    <citation type="submission" date="2019-09" db="EMBL/GenBank/DDBJ databases">
        <title>Bird 10,000 Genomes (B10K) Project - Family phase.</title>
        <authorList>
            <person name="Zhang G."/>
        </authorList>
    </citation>
    <scope>NUCLEOTIDE SEQUENCE [LARGE SCALE GENOMIC DNA]</scope>
    <source>
        <strain evidence="6">B10K-DU-003-16</strain>
        <tissue evidence="6">Mixed tissue sample</tissue>
    </source>
</reference>
<evidence type="ECO:0000313" key="6">
    <source>
        <dbReference type="EMBL" id="NWT07354.1"/>
    </source>
</evidence>
<evidence type="ECO:0000313" key="7">
    <source>
        <dbReference type="Proteomes" id="UP000525714"/>
    </source>
</evidence>
<organism evidence="6 7">
    <name type="scientific">Mionectes macconnelli</name>
    <name type="common">McConnell's flycatcher</name>
    <dbReference type="NCBI Taxonomy" id="254557"/>
    <lineage>
        <taxon>Eukaryota</taxon>
        <taxon>Metazoa</taxon>
        <taxon>Chordata</taxon>
        <taxon>Craniata</taxon>
        <taxon>Vertebrata</taxon>
        <taxon>Euteleostomi</taxon>
        <taxon>Archelosauria</taxon>
        <taxon>Archosauria</taxon>
        <taxon>Dinosauria</taxon>
        <taxon>Saurischia</taxon>
        <taxon>Theropoda</taxon>
        <taxon>Coelurosauria</taxon>
        <taxon>Aves</taxon>
        <taxon>Neognathae</taxon>
        <taxon>Neoaves</taxon>
        <taxon>Telluraves</taxon>
        <taxon>Australaves</taxon>
        <taxon>Passeriformes</taxon>
        <taxon>Tyrannidae</taxon>
        <taxon>Mionectes</taxon>
    </lineage>
</organism>
<dbReference type="PANTHER" id="PTHR22603">
    <property type="entry name" value="CHOLINE/ETHANOALAMINE KINASE"/>
    <property type="match status" value="1"/>
</dbReference>
<comment type="caution">
    <text evidence="6">The sequence shown here is derived from an EMBL/GenBank/DDBJ whole genome shotgun (WGS) entry which is preliminary data.</text>
</comment>
<dbReference type="GO" id="GO:0006646">
    <property type="term" value="P:phosphatidylethanolamine biosynthetic process"/>
    <property type="evidence" value="ECO:0007669"/>
    <property type="project" value="TreeGrafter"/>
</dbReference>
<protein>
    <recommendedName>
        <fullName evidence="5">ethanolamine kinase</fullName>
        <ecNumber evidence="5">2.7.1.82</ecNumber>
    </recommendedName>
</protein>